<proteinExistence type="predicted"/>
<name>A0ABR1IVC1_9AGAR</name>
<sequence>MDQLKSSKRPRVTGPERMLGLDGFKNMARWLAVSHSPSICWINVLAAGLERDETIDKGSMGSVTEDEKEQYVSCRKK</sequence>
<evidence type="ECO:0000313" key="2">
    <source>
        <dbReference type="EMBL" id="KAK7438997.1"/>
    </source>
</evidence>
<reference evidence="2 3" key="1">
    <citation type="submission" date="2024-01" db="EMBL/GenBank/DDBJ databases">
        <title>A draft genome for the cacao thread blight pathogen Marasmiellus scandens.</title>
        <authorList>
            <person name="Baruah I.K."/>
            <person name="Leung J."/>
            <person name="Bukari Y."/>
            <person name="Amoako-Attah I."/>
            <person name="Meinhardt L.W."/>
            <person name="Bailey B.A."/>
            <person name="Cohen S.P."/>
        </authorList>
    </citation>
    <scope>NUCLEOTIDE SEQUENCE [LARGE SCALE GENOMIC DNA]</scope>
    <source>
        <strain evidence="2 3">GH-19</strain>
    </source>
</reference>
<dbReference type="EMBL" id="JBANRG010000075">
    <property type="protein sequence ID" value="KAK7438997.1"/>
    <property type="molecule type" value="Genomic_DNA"/>
</dbReference>
<organism evidence="2 3">
    <name type="scientific">Marasmiellus scandens</name>
    <dbReference type="NCBI Taxonomy" id="2682957"/>
    <lineage>
        <taxon>Eukaryota</taxon>
        <taxon>Fungi</taxon>
        <taxon>Dikarya</taxon>
        <taxon>Basidiomycota</taxon>
        <taxon>Agaricomycotina</taxon>
        <taxon>Agaricomycetes</taxon>
        <taxon>Agaricomycetidae</taxon>
        <taxon>Agaricales</taxon>
        <taxon>Marasmiineae</taxon>
        <taxon>Omphalotaceae</taxon>
        <taxon>Marasmiellus</taxon>
    </lineage>
</organism>
<evidence type="ECO:0000313" key="3">
    <source>
        <dbReference type="Proteomes" id="UP001498398"/>
    </source>
</evidence>
<dbReference type="Proteomes" id="UP001498398">
    <property type="component" value="Unassembled WGS sequence"/>
</dbReference>
<keyword evidence="3" id="KW-1185">Reference proteome</keyword>
<evidence type="ECO:0000256" key="1">
    <source>
        <dbReference type="SAM" id="MobiDB-lite"/>
    </source>
</evidence>
<protein>
    <submittedName>
        <fullName evidence="2">Uncharacterized protein</fullName>
    </submittedName>
</protein>
<accession>A0ABR1IVC1</accession>
<gene>
    <name evidence="2" type="ORF">VKT23_017703</name>
</gene>
<feature type="region of interest" description="Disordered" evidence="1">
    <location>
        <begin position="57"/>
        <end position="77"/>
    </location>
</feature>
<comment type="caution">
    <text evidence="2">The sequence shown here is derived from an EMBL/GenBank/DDBJ whole genome shotgun (WGS) entry which is preliminary data.</text>
</comment>